<proteinExistence type="predicted"/>
<dbReference type="OrthoDB" id="5401711at2"/>
<sequence>MKLIGIAGRANSGKDTLAGLILEHVTGQQRAFADPLRRAAMEIFGLTLEQMTDRDLKEKVIPYWGYSPRQVLQLLGTESIRDVFGPDTWVKRAALGLEELLAVDADERYDGDVVVFTDCRFAEEARWIRQSGGVVIHITRPGLAAVHGHVSEMPLPEALIDFVVVNDGSIDDLRHQVLHQVAGWLDQGEHYQVERRVA</sequence>
<organism evidence="1 2">
    <name type="scientific">Marinobacterium lutimaris</name>
    <dbReference type="NCBI Taxonomy" id="568106"/>
    <lineage>
        <taxon>Bacteria</taxon>
        <taxon>Pseudomonadati</taxon>
        <taxon>Pseudomonadota</taxon>
        <taxon>Gammaproteobacteria</taxon>
        <taxon>Oceanospirillales</taxon>
        <taxon>Oceanospirillaceae</taxon>
        <taxon>Marinobacterium</taxon>
    </lineage>
</organism>
<protein>
    <recommendedName>
        <fullName evidence="3">Dephospho-CoA kinase</fullName>
    </recommendedName>
</protein>
<accession>A0A1H5XVN8</accession>
<dbReference type="Gene3D" id="3.40.50.300">
    <property type="entry name" value="P-loop containing nucleotide triphosphate hydrolases"/>
    <property type="match status" value="1"/>
</dbReference>
<dbReference type="RefSeq" id="WP_104002409.1">
    <property type="nucleotide sequence ID" value="NZ_FNVQ01000001.1"/>
</dbReference>
<dbReference type="Pfam" id="PF21448">
    <property type="entry name" value="DNMK"/>
    <property type="match status" value="1"/>
</dbReference>
<dbReference type="EMBL" id="FNVQ01000001">
    <property type="protein sequence ID" value="SEG15507.1"/>
    <property type="molecule type" value="Genomic_DNA"/>
</dbReference>
<dbReference type="AlphaFoldDB" id="A0A1H5XVN8"/>
<name>A0A1H5XVN8_9GAMM</name>
<reference evidence="1 2" key="1">
    <citation type="submission" date="2016-10" db="EMBL/GenBank/DDBJ databases">
        <authorList>
            <person name="de Groot N.N."/>
        </authorList>
    </citation>
    <scope>NUCLEOTIDE SEQUENCE [LARGE SCALE GENOMIC DNA]</scope>
    <source>
        <strain evidence="1 2">DSM 22012</strain>
    </source>
</reference>
<evidence type="ECO:0000313" key="2">
    <source>
        <dbReference type="Proteomes" id="UP000236745"/>
    </source>
</evidence>
<keyword evidence="2" id="KW-1185">Reference proteome</keyword>
<evidence type="ECO:0000313" key="1">
    <source>
        <dbReference type="EMBL" id="SEG15507.1"/>
    </source>
</evidence>
<dbReference type="InterPro" id="IPR027417">
    <property type="entry name" value="P-loop_NTPase"/>
</dbReference>
<dbReference type="Proteomes" id="UP000236745">
    <property type="component" value="Unassembled WGS sequence"/>
</dbReference>
<dbReference type="InterPro" id="IPR048444">
    <property type="entry name" value="DNMK"/>
</dbReference>
<dbReference type="SUPFAM" id="SSF52540">
    <property type="entry name" value="P-loop containing nucleoside triphosphate hydrolases"/>
    <property type="match status" value="1"/>
</dbReference>
<evidence type="ECO:0008006" key="3">
    <source>
        <dbReference type="Google" id="ProtNLM"/>
    </source>
</evidence>
<gene>
    <name evidence="1" type="ORF">SAMN05444390_1011513</name>
</gene>